<dbReference type="InParanoid" id="A0A3N4LZQ6"/>
<gene>
    <name evidence="10" type="ORF">L211DRAFT_777685</name>
</gene>
<dbReference type="Proteomes" id="UP000267821">
    <property type="component" value="Unassembled WGS sequence"/>
</dbReference>
<evidence type="ECO:0000313" key="11">
    <source>
        <dbReference type="Proteomes" id="UP000267821"/>
    </source>
</evidence>
<reference evidence="10 11" key="1">
    <citation type="journal article" date="2018" name="Nat. Ecol. Evol.">
        <title>Pezizomycetes genomes reveal the molecular basis of ectomycorrhizal truffle lifestyle.</title>
        <authorList>
            <person name="Murat C."/>
            <person name="Payen T."/>
            <person name="Noel B."/>
            <person name="Kuo A."/>
            <person name="Morin E."/>
            <person name="Chen J."/>
            <person name="Kohler A."/>
            <person name="Krizsan K."/>
            <person name="Balestrini R."/>
            <person name="Da Silva C."/>
            <person name="Montanini B."/>
            <person name="Hainaut M."/>
            <person name="Levati E."/>
            <person name="Barry K.W."/>
            <person name="Belfiori B."/>
            <person name="Cichocki N."/>
            <person name="Clum A."/>
            <person name="Dockter R.B."/>
            <person name="Fauchery L."/>
            <person name="Guy J."/>
            <person name="Iotti M."/>
            <person name="Le Tacon F."/>
            <person name="Lindquist E.A."/>
            <person name="Lipzen A."/>
            <person name="Malagnac F."/>
            <person name="Mello A."/>
            <person name="Molinier V."/>
            <person name="Miyauchi S."/>
            <person name="Poulain J."/>
            <person name="Riccioni C."/>
            <person name="Rubini A."/>
            <person name="Sitrit Y."/>
            <person name="Splivallo R."/>
            <person name="Traeger S."/>
            <person name="Wang M."/>
            <person name="Zifcakova L."/>
            <person name="Wipf D."/>
            <person name="Zambonelli A."/>
            <person name="Paolocci F."/>
            <person name="Nowrousian M."/>
            <person name="Ottonello S."/>
            <person name="Baldrian P."/>
            <person name="Spatafora J.W."/>
            <person name="Henrissat B."/>
            <person name="Nagy L.G."/>
            <person name="Aury J.M."/>
            <person name="Wincker P."/>
            <person name="Grigoriev I.V."/>
            <person name="Bonfante P."/>
            <person name="Martin F.M."/>
        </authorList>
    </citation>
    <scope>NUCLEOTIDE SEQUENCE [LARGE SCALE GENOMIC DNA]</scope>
    <source>
        <strain evidence="10 11">ATCC MYA-4762</strain>
    </source>
</reference>
<keyword evidence="6 8" id="KW-0472">Membrane</keyword>
<feature type="transmembrane region" description="Helical" evidence="8">
    <location>
        <begin position="138"/>
        <end position="156"/>
    </location>
</feature>
<dbReference type="AlphaFoldDB" id="A0A3N4LZQ6"/>
<comment type="function">
    <text evidence="8">Nonessential protein required for the fusion of transport vesicles derived from the endocytic pathway with the Golgi complex.</text>
</comment>
<feature type="transmembrane region" description="Helical" evidence="8">
    <location>
        <begin position="162"/>
        <end position="183"/>
    </location>
</feature>
<sequence>MASESFRSQMNSLGWSRRAETPATTASSPFLSKLSSLNPFGNSGYVRLPVSNSDSPPPPADEGYLALSRWDRILGFAVCNLGALACFVICFMLFPVLSLKPRKFAVLWTFGSILFLTSWAILQGPRTYGAHLLSGPRLPFTAAYFGSILLTLYFSLGLQSTILTLAAAIGQLGALLWYLVSYFPMGSQGLRMVSSMGARRAAAWMQG</sequence>
<evidence type="ECO:0000256" key="4">
    <source>
        <dbReference type="ARBA" id="ARBA00022927"/>
    </source>
</evidence>
<accession>A0A3N4LZQ6</accession>
<keyword evidence="4 8" id="KW-0653">Protein transport</keyword>
<dbReference type="Pfam" id="PF04178">
    <property type="entry name" value="Got1"/>
    <property type="match status" value="1"/>
</dbReference>
<dbReference type="GO" id="GO:0000139">
    <property type="term" value="C:Golgi membrane"/>
    <property type="evidence" value="ECO:0007669"/>
    <property type="project" value="UniProtKB-SubCell"/>
</dbReference>
<feature type="region of interest" description="Disordered" evidence="9">
    <location>
        <begin position="1"/>
        <end position="33"/>
    </location>
</feature>
<feature type="compositionally biased region" description="Polar residues" evidence="9">
    <location>
        <begin position="22"/>
        <end position="33"/>
    </location>
</feature>
<comment type="similarity">
    <text evidence="7 8">Belongs to the SFT2 family.</text>
</comment>
<feature type="transmembrane region" description="Helical" evidence="8">
    <location>
        <begin position="73"/>
        <end position="98"/>
    </location>
</feature>
<protein>
    <recommendedName>
        <fullName evidence="8">Protein transport protein SFT2</fullName>
    </recommendedName>
</protein>
<evidence type="ECO:0000256" key="2">
    <source>
        <dbReference type="ARBA" id="ARBA00022448"/>
    </source>
</evidence>
<dbReference type="OrthoDB" id="660759at2759"/>
<keyword evidence="5 8" id="KW-1133">Transmembrane helix</keyword>
<proteinExistence type="inferred from homology"/>
<evidence type="ECO:0000256" key="7">
    <source>
        <dbReference type="ARBA" id="ARBA00025800"/>
    </source>
</evidence>
<dbReference type="PANTHER" id="PTHR23137:SF36">
    <property type="entry name" value="VESICLE TRANSPORT PROTEIN SFT2C"/>
    <property type="match status" value="1"/>
</dbReference>
<keyword evidence="8" id="KW-0333">Golgi apparatus</keyword>
<dbReference type="InterPro" id="IPR007305">
    <property type="entry name" value="Vesicle_transpt_Got1/SFT2"/>
</dbReference>
<feature type="compositionally biased region" description="Polar residues" evidence="9">
    <location>
        <begin position="1"/>
        <end position="14"/>
    </location>
</feature>
<evidence type="ECO:0000256" key="3">
    <source>
        <dbReference type="ARBA" id="ARBA00022692"/>
    </source>
</evidence>
<keyword evidence="2 8" id="KW-0813">Transport</keyword>
<dbReference type="FunCoup" id="A0A3N4LZQ6">
    <property type="interactions" value="695"/>
</dbReference>
<evidence type="ECO:0000256" key="1">
    <source>
        <dbReference type="ARBA" id="ARBA00004141"/>
    </source>
</evidence>
<evidence type="ECO:0000256" key="8">
    <source>
        <dbReference type="RuleBase" id="RU363111"/>
    </source>
</evidence>
<dbReference type="InterPro" id="IPR011691">
    <property type="entry name" value="Vesicle_transpt_SFT2"/>
</dbReference>
<evidence type="ECO:0000313" key="10">
    <source>
        <dbReference type="EMBL" id="RPB28414.1"/>
    </source>
</evidence>
<organism evidence="10 11">
    <name type="scientific">Terfezia boudieri ATCC MYA-4762</name>
    <dbReference type="NCBI Taxonomy" id="1051890"/>
    <lineage>
        <taxon>Eukaryota</taxon>
        <taxon>Fungi</taxon>
        <taxon>Dikarya</taxon>
        <taxon>Ascomycota</taxon>
        <taxon>Pezizomycotina</taxon>
        <taxon>Pezizomycetes</taxon>
        <taxon>Pezizales</taxon>
        <taxon>Pezizaceae</taxon>
        <taxon>Terfezia</taxon>
    </lineage>
</organism>
<dbReference type="STRING" id="1051890.A0A3N4LZQ6"/>
<keyword evidence="11" id="KW-1185">Reference proteome</keyword>
<evidence type="ECO:0000256" key="5">
    <source>
        <dbReference type="ARBA" id="ARBA00022989"/>
    </source>
</evidence>
<evidence type="ECO:0000256" key="9">
    <source>
        <dbReference type="SAM" id="MobiDB-lite"/>
    </source>
</evidence>
<evidence type="ECO:0000256" key="6">
    <source>
        <dbReference type="ARBA" id="ARBA00023136"/>
    </source>
</evidence>
<feature type="transmembrane region" description="Helical" evidence="8">
    <location>
        <begin position="104"/>
        <end position="122"/>
    </location>
</feature>
<dbReference type="GO" id="GO:0015031">
    <property type="term" value="P:protein transport"/>
    <property type="evidence" value="ECO:0007669"/>
    <property type="project" value="UniProtKB-KW"/>
</dbReference>
<dbReference type="GO" id="GO:0016192">
    <property type="term" value="P:vesicle-mediated transport"/>
    <property type="evidence" value="ECO:0007669"/>
    <property type="project" value="InterPro"/>
</dbReference>
<dbReference type="EMBL" id="ML121529">
    <property type="protein sequence ID" value="RPB28414.1"/>
    <property type="molecule type" value="Genomic_DNA"/>
</dbReference>
<comment type="subcellular location">
    <subcellularLocation>
        <location evidence="8">Golgi apparatus membrane</location>
        <topology evidence="8">Multi-pass membrane protein</topology>
    </subcellularLocation>
    <subcellularLocation>
        <location evidence="1">Membrane</location>
        <topology evidence="1">Multi-pass membrane protein</topology>
    </subcellularLocation>
</comment>
<dbReference type="PANTHER" id="PTHR23137">
    <property type="entry name" value="VESICLE TRANSPORT PROTEIN-RELATED"/>
    <property type="match status" value="1"/>
</dbReference>
<name>A0A3N4LZQ6_9PEZI</name>
<keyword evidence="3 8" id="KW-0812">Transmembrane</keyword>